<dbReference type="RefSeq" id="WP_078754719.1">
    <property type="nucleotide sequence ID" value="NZ_FUXU01000155.1"/>
</dbReference>
<evidence type="ECO:0000259" key="2">
    <source>
        <dbReference type="Pfam" id="PF13778"/>
    </source>
</evidence>
<dbReference type="Pfam" id="PF13778">
    <property type="entry name" value="DUF4174"/>
    <property type="match status" value="1"/>
</dbReference>
<keyword evidence="1" id="KW-0732">Signal</keyword>
<name>A0A1T4W4X9_9GAMM</name>
<feature type="domain" description="DUF4174" evidence="2">
    <location>
        <begin position="29"/>
        <end position="137"/>
    </location>
</feature>
<dbReference type="AlphaFoldDB" id="A0A1T4W4X9"/>
<gene>
    <name evidence="3" type="ORF">SAMN02745132_04739</name>
</gene>
<accession>A0A1T4W4X9</accession>
<keyword evidence="4" id="KW-1185">Reference proteome</keyword>
<dbReference type="InterPro" id="IPR025232">
    <property type="entry name" value="DUF4174"/>
</dbReference>
<sequence>MQRLLRISVLLLLSLPVASYSYPYYAVSHPHRTLMYFTPSEDDNSKAFEQQMLMHDCQMNERNLHSLVLDMGSMTDSKGIFSSQDITRLVERFRITTKEHVAVLIGKDGTEKFRWQSKVNINELVNVIDDMPMRQGEKAKSGIRCSI</sequence>
<evidence type="ECO:0000256" key="1">
    <source>
        <dbReference type="ARBA" id="ARBA00022729"/>
    </source>
</evidence>
<proteinExistence type="predicted"/>
<dbReference type="EMBL" id="FUXU01000155">
    <property type="protein sequence ID" value="SKA72199.1"/>
    <property type="molecule type" value="Genomic_DNA"/>
</dbReference>
<protein>
    <recommendedName>
        <fullName evidence="2">DUF4174 domain-containing protein</fullName>
    </recommendedName>
</protein>
<evidence type="ECO:0000313" key="3">
    <source>
        <dbReference type="EMBL" id="SKA72199.1"/>
    </source>
</evidence>
<organism evidence="3 4">
    <name type="scientific">Enterovibrio nigricans DSM 22720</name>
    <dbReference type="NCBI Taxonomy" id="1121868"/>
    <lineage>
        <taxon>Bacteria</taxon>
        <taxon>Pseudomonadati</taxon>
        <taxon>Pseudomonadota</taxon>
        <taxon>Gammaproteobacteria</taxon>
        <taxon>Vibrionales</taxon>
        <taxon>Vibrionaceae</taxon>
        <taxon>Enterovibrio</taxon>
    </lineage>
</organism>
<evidence type="ECO:0000313" key="4">
    <source>
        <dbReference type="Proteomes" id="UP000190162"/>
    </source>
</evidence>
<dbReference type="OrthoDB" id="5893017at2"/>
<reference evidence="4" key="1">
    <citation type="submission" date="2017-02" db="EMBL/GenBank/DDBJ databases">
        <authorList>
            <person name="Varghese N."/>
            <person name="Submissions S."/>
        </authorList>
    </citation>
    <scope>NUCLEOTIDE SEQUENCE [LARGE SCALE GENOMIC DNA]</scope>
    <source>
        <strain evidence="4">DSM 22720</strain>
    </source>
</reference>
<dbReference type="Proteomes" id="UP000190162">
    <property type="component" value="Unassembled WGS sequence"/>
</dbReference>